<gene>
    <name evidence="1" type="ORF">H2198_004017</name>
</gene>
<comment type="caution">
    <text evidence="1">The sequence shown here is derived from an EMBL/GenBank/DDBJ whole genome shotgun (WGS) entry which is preliminary data.</text>
</comment>
<keyword evidence="2" id="KW-1185">Reference proteome</keyword>
<protein>
    <submittedName>
        <fullName evidence="1">Uncharacterized protein</fullName>
    </submittedName>
</protein>
<evidence type="ECO:0000313" key="1">
    <source>
        <dbReference type="EMBL" id="KAJ9657934.1"/>
    </source>
</evidence>
<sequence length="480" mass="54445">MMIYYDDPACSCGPLCAQPTSQPEQPTPGSGAAGGNAIIQDTTLPTSFFRRSGEIRDKIYFLSCRPDCRYSLGGKEGCDKTHIHNSAKGRASAWKWLVLCRQTWSEASCYMPTVRNDIRFYINDDNCARCWHDRNRCLQEGMLHASLNESLIGPDELHEIWYIRLRKLTIQFENPKDIHGEIGHQLNRIDHNLESVVAFIRKLRNLKEITIEIKPDFTSLLPTNTDISSSITRLFSALKACLDNGLLKINISQWAYEINDSTSDTVLKLAALADLSDNAFNLTTTKTARFNFDTFLSSSSDDAFQFDAGLDSEPTFNTLLGSGIVSDSGHEEEKQREASVGSQLLYRTKLFDEDFEGLPEPDKPVWEEIEIPSDTPGEPVKKERRCIMPYWNKGVPNYTLCRGCIITNYEKYSQLRDFLPLYIEEDFYHTSESATEQYQSIPECFLCGIVFSSFEQVAVHADQCAGRDNTMTRVPSPWND</sequence>
<organism evidence="1 2">
    <name type="scientific">Neophaeococcomyces mojaviensis</name>
    <dbReference type="NCBI Taxonomy" id="3383035"/>
    <lineage>
        <taxon>Eukaryota</taxon>
        <taxon>Fungi</taxon>
        <taxon>Dikarya</taxon>
        <taxon>Ascomycota</taxon>
        <taxon>Pezizomycotina</taxon>
        <taxon>Eurotiomycetes</taxon>
        <taxon>Chaetothyriomycetidae</taxon>
        <taxon>Chaetothyriales</taxon>
        <taxon>Chaetothyriales incertae sedis</taxon>
        <taxon>Neophaeococcomyces</taxon>
    </lineage>
</organism>
<name>A0ACC3A9S7_9EURO</name>
<proteinExistence type="predicted"/>
<dbReference type="EMBL" id="JAPDRQ010000057">
    <property type="protein sequence ID" value="KAJ9657934.1"/>
    <property type="molecule type" value="Genomic_DNA"/>
</dbReference>
<reference evidence="1" key="1">
    <citation type="submission" date="2022-10" db="EMBL/GenBank/DDBJ databases">
        <title>Culturing micro-colonial fungi from biological soil crusts in the Mojave desert and describing Neophaeococcomyces mojavensis, and introducing the new genera and species Taxawa tesnikishii.</title>
        <authorList>
            <person name="Kurbessoian T."/>
            <person name="Stajich J.E."/>
        </authorList>
    </citation>
    <scope>NUCLEOTIDE SEQUENCE</scope>
    <source>
        <strain evidence="1">JES_112</strain>
    </source>
</reference>
<dbReference type="Proteomes" id="UP001172386">
    <property type="component" value="Unassembled WGS sequence"/>
</dbReference>
<accession>A0ACC3A9S7</accession>
<evidence type="ECO:0000313" key="2">
    <source>
        <dbReference type="Proteomes" id="UP001172386"/>
    </source>
</evidence>